<name>A0A2G9GY18_9LAMI</name>
<evidence type="ECO:0000313" key="5">
    <source>
        <dbReference type="EMBL" id="PIN10163.1"/>
    </source>
</evidence>
<protein>
    <recommendedName>
        <fullName evidence="4">Dirigent protein</fullName>
    </recommendedName>
</protein>
<dbReference type="Gene3D" id="2.40.480.10">
    <property type="entry name" value="Allene oxide cyclase-like"/>
    <property type="match status" value="1"/>
</dbReference>
<comment type="subunit">
    <text evidence="2 4">Homodimer.</text>
</comment>
<dbReference type="AlphaFoldDB" id="A0A2G9GY18"/>
<feature type="chain" id="PRO_5013425153" description="Dirigent protein" evidence="4">
    <location>
        <begin position="23"/>
        <end position="188"/>
    </location>
</feature>
<evidence type="ECO:0000256" key="3">
    <source>
        <dbReference type="ARBA" id="ARBA00022525"/>
    </source>
</evidence>
<comment type="caution">
    <text evidence="5">The sequence shown here is derived from an EMBL/GenBank/DDBJ whole genome shotgun (WGS) entry which is preliminary data.</text>
</comment>
<dbReference type="PANTHER" id="PTHR21495">
    <property type="entry name" value="NUCLEOPORIN-RELATED"/>
    <property type="match status" value="1"/>
</dbReference>
<keyword evidence="3 4" id="KW-0964">Secreted</keyword>
<evidence type="ECO:0000256" key="1">
    <source>
        <dbReference type="ARBA" id="ARBA00010746"/>
    </source>
</evidence>
<feature type="signal peptide" evidence="4">
    <location>
        <begin position="1"/>
        <end position="22"/>
    </location>
</feature>
<dbReference type="STRING" id="429701.A0A2G9GY18"/>
<dbReference type="Proteomes" id="UP000231279">
    <property type="component" value="Unassembled WGS sequence"/>
</dbReference>
<gene>
    <name evidence="5" type="ORF">CDL12_17250</name>
</gene>
<dbReference type="OrthoDB" id="1864232at2759"/>
<comment type="function">
    <text evidence="4">Dirigent proteins impart stereoselectivity on the phenoxy radical-coupling reaction, yielding optically active lignans from two molecules of coniferyl alcohol in the biosynthesis of lignans, flavonolignans, and alkaloids and thus plays a central role in plant secondary metabolism.</text>
</comment>
<dbReference type="InterPro" id="IPR004265">
    <property type="entry name" value="Dirigent"/>
</dbReference>
<proteinExistence type="inferred from homology"/>
<keyword evidence="6" id="KW-1185">Reference proteome</keyword>
<keyword evidence="4" id="KW-0052">Apoplast</keyword>
<evidence type="ECO:0000313" key="6">
    <source>
        <dbReference type="Proteomes" id="UP000231279"/>
    </source>
</evidence>
<keyword evidence="4" id="KW-0732">Signal</keyword>
<evidence type="ECO:0000256" key="4">
    <source>
        <dbReference type="RuleBase" id="RU363099"/>
    </source>
</evidence>
<organism evidence="5 6">
    <name type="scientific">Handroanthus impetiginosus</name>
    <dbReference type="NCBI Taxonomy" id="429701"/>
    <lineage>
        <taxon>Eukaryota</taxon>
        <taxon>Viridiplantae</taxon>
        <taxon>Streptophyta</taxon>
        <taxon>Embryophyta</taxon>
        <taxon>Tracheophyta</taxon>
        <taxon>Spermatophyta</taxon>
        <taxon>Magnoliopsida</taxon>
        <taxon>eudicotyledons</taxon>
        <taxon>Gunneridae</taxon>
        <taxon>Pentapetalae</taxon>
        <taxon>asterids</taxon>
        <taxon>lamiids</taxon>
        <taxon>Lamiales</taxon>
        <taxon>Bignoniaceae</taxon>
        <taxon>Crescentiina</taxon>
        <taxon>Tabebuia alliance</taxon>
        <taxon>Handroanthus</taxon>
    </lineage>
</organism>
<sequence length="188" mass="20967">MANTTIKLTLLLSILSLISAHAATQCHQKLEKFTRFHFYVQDILEGPNATVWEVGHAERTPNSPSYFGIVRVIDNLMTAKPDYYSRKVGRAQGLLAFTDLQEMAVTSNINFYLTGGKYDGSTVCIVGRIPLAGDFAKEIPIVGGTGAFRMARGYALLRTYSFDHTINYGVLEYTLNVYYVEEHLNSVV</sequence>
<dbReference type="Pfam" id="PF03018">
    <property type="entry name" value="Dirigent"/>
    <property type="match status" value="1"/>
</dbReference>
<dbReference type="InterPro" id="IPR044859">
    <property type="entry name" value="Allene_oxi_cyc_Dirigent"/>
</dbReference>
<dbReference type="GO" id="GO:0048046">
    <property type="term" value="C:apoplast"/>
    <property type="evidence" value="ECO:0007669"/>
    <property type="project" value="UniProtKB-SubCell"/>
</dbReference>
<dbReference type="GO" id="GO:0009699">
    <property type="term" value="P:phenylpropanoid biosynthetic process"/>
    <property type="evidence" value="ECO:0007669"/>
    <property type="project" value="UniProtKB-ARBA"/>
</dbReference>
<accession>A0A2G9GY18</accession>
<comment type="similarity">
    <text evidence="1 4">Belongs to the plant dirigent protein family.</text>
</comment>
<dbReference type="EMBL" id="NKXS01003308">
    <property type="protein sequence ID" value="PIN10163.1"/>
    <property type="molecule type" value="Genomic_DNA"/>
</dbReference>
<reference evidence="6" key="1">
    <citation type="journal article" date="2018" name="Gigascience">
        <title>Genome assembly of the Pink Ipe (Handroanthus impetiginosus, Bignoniaceae), a highly valued, ecologically keystone Neotropical timber forest tree.</title>
        <authorList>
            <person name="Silva-Junior O.B."/>
            <person name="Grattapaglia D."/>
            <person name="Novaes E."/>
            <person name="Collevatti R.G."/>
        </authorList>
    </citation>
    <scope>NUCLEOTIDE SEQUENCE [LARGE SCALE GENOMIC DNA]</scope>
    <source>
        <strain evidence="6">cv. UFG-1</strain>
    </source>
</reference>
<comment type="subcellular location">
    <subcellularLocation>
        <location evidence="4">Secreted</location>
        <location evidence="4">Extracellular space</location>
        <location evidence="4">Apoplast</location>
    </subcellularLocation>
</comment>
<evidence type="ECO:0000256" key="2">
    <source>
        <dbReference type="ARBA" id="ARBA00011738"/>
    </source>
</evidence>